<feature type="transmembrane region" description="Helical" evidence="1">
    <location>
        <begin position="57"/>
        <end position="84"/>
    </location>
</feature>
<dbReference type="RefSeq" id="WP_344732920.1">
    <property type="nucleotide sequence ID" value="NZ_BAAAZH010000012.1"/>
</dbReference>
<protein>
    <recommendedName>
        <fullName evidence="4">Alkaline shock response membrane anchor protein AmaP</fullName>
    </recommendedName>
</protein>
<proteinExistence type="predicted"/>
<keyword evidence="1" id="KW-1133">Transmembrane helix</keyword>
<accession>A0ABP7XHK7</accession>
<gene>
    <name evidence="2" type="ORF">GCM10022215_17270</name>
</gene>
<reference evidence="3" key="1">
    <citation type="journal article" date="2019" name="Int. J. Syst. Evol. Microbiol.">
        <title>The Global Catalogue of Microorganisms (GCM) 10K type strain sequencing project: providing services to taxonomists for standard genome sequencing and annotation.</title>
        <authorList>
            <consortium name="The Broad Institute Genomics Platform"/>
            <consortium name="The Broad Institute Genome Sequencing Center for Infectious Disease"/>
            <person name="Wu L."/>
            <person name="Ma J."/>
        </authorList>
    </citation>
    <scope>NUCLEOTIDE SEQUENCE [LARGE SCALE GENOMIC DNA]</scope>
    <source>
        <strain evidence="3">JCM 16703</strain>
    </source>
</reference>
<organism evidence="2 3">
    <name type="scientific">Nocardioides fonticola</name>
    <dbReference type="NCBI Taxonomy" id="450363"/>
    <lineage>
        <taxon>Bacteria</taxon>
        <taxon>Bacillati</taxon>
        <taxon>Actinomycetota</taxon>
        <taxon>Actinomycetes</taxon>
        <taxon>Propionibacteriales</taxon>
        <taxon>Nocardioidaceae</taxon>
        <taxon>Nocardioides</taxon>
    </lineage>
</organism>
<evidence type="ECO:0008006" key="4">
    <source>
        <dbReference type="Google" id="ProtNLM"/>
    </source>
</evidence>
<sequence>MIAAPAPTARRSVGTVAVVLALGLVALGVVGVRELLVARGWAAGSSWTLEALRGLDGLTATTGVTVAAGGAVLLGLVLVVIAVLPARATHRSADGVLWFSAGALSALAAAVADRTPGVLAVDARRSGRRRIVLEVVSGARQDPEAVAVAVRQAVDVRLAGLPAPAVRVRVKAVA</sequence>
<evidence type="ECO:0000313" key="3">
    <source>
        <dbReference type="Proteomes" id="UP001501495"/>
    </source>
</evidence>
<dbReference type="Proteomes" id="UP001501495">
    <property type="component" value="Unassembled WGS sequence"/>
</dbReference>
<comment type="caution">
    <text evidence="2">The sequence shown here is derived from an EMBL/GenBank/DDBJ whole genome shotgun (WGS) entry which is preliminary data.</text>
</comment>
<evidence type="ECO:0000313" key="2">
    <source>
        <dbReference type="EMBL" id="GAA4117046.1"/>
    </source>
</evidence>
<keyword evidence="1" id="KW-0812">Transmembrane</keyword>
<name>A0ABP7XHK7_9ACTN</name>
<keyword evidence="1" id="KW-0472">Membrane</keyword>
<evidence type="ECO:0000256" key="1">
    <source>
        <dbReference type="SAM" id="Phobius"/>
    </source>
</evidence>
<feature type="transmembrane region" description="Helical" evidence="1">
    <location>
        <begin position="12"/>
        <end position="36"/>
    </location>
</feature>
<keyword evidence="3" id="KW-1185">Reference proteome</keyword>
<dbReference type="EMBL" id="BAAAZH010000012">
    <property type="protein sequence ID" value="GAA4117046.1"/>
    <property type="molecule type" value="Genomic_DNA"/>
</dbReference>